<dbReference type="Proteomes" id="UP000431401">
    <property type="component" value="Unassembled WGS sequence"/>
</dbReference>
<evidence type="ECO:0000256" key="7">
    <source>
        <dbReference type="ARBA" id="ARBA00022989"/>
    </source>
</evidence>
<dbReference type="GO" id="GO:0015031">
    <property type="term" value="P:protein transport"/>
    <property type="evidence" value="ECO:0007669"/>
    <property type="project" value="UniProtKB-KW"/>
</dbReference>
<keyword evidence="7" id="KW-1133">Transmembrane helix</keyword>
<gene>
    <name evidence="11" type="ORF">NRB56_45590</name>
</gene>
<keyword evidence="4" id="KW-1003">Cell membrane</keyword>
<keyword evidence="8" id="KW-0811">Translocation</keyword>
<evidence type="ECO:0000256" key="1">
    <source>
        <dbReference type="ARBA" id="ARBA00004162"/>
    </source>
</evidence>
<keyword evidence="6" id="KW-0653">Protein transport</keyword>
<feature type="compositionally biased region" description="Low complexity" evidence="10">
    <location>
        <begin position="127"/>
        <end position="157"/>
    </location>
</feature>
<evidence type="ECO:0008006" key="13">
    <source>
        <dbReference type="Google" id="ProtNLM"/>
    </source>
</evidence>
<dbReference type="SMART" id="SM01323">
    <property type="entry name" value="YajC"/>
    <property type="match status" value="1"/>
</dbReference>
<comment type="caution">
    <text evidence="11">The sequence shown here is derived from an EMBL/GenBank/DDBJ whole genome shotgun (WGS) entry which is preliminary data.</text>
</comment>
<evidence type="ECO:0000256" key="2">
    <source>
        <dbReference type="ARBA" id="ARBA00006742"/>
    </source>
</evidence>
<dbReference type="EMBL" id="WEGI01000010">
    <property type="protein sequence ID" value="MQY28970.1"/>
    <property type="molecule type" value="Genomic_DNA"/>
</dbReference>
<name>A0A7K0DT68_9NOCA</name>
<organism evidence="11 12">
    <name type="scientific">Nocardia aurantia</name>
    <dbReference type="NCBI Taxonomy" id="2585199"/>
    <lineage>
        <taxon>Bacteria</taxon>
        <taxon>Bacillati</taxon>
        <taxon>Actinomycetota</taxon>
        <taxon>Actinomycetes</taxon>
        <taxon>Mycobacteriales</taxon>
        <taxon>Nocardiaceae</taxon>
        <taxon>Nocardia</taxon>
    </lineage>
</organism>
<comment type="similarity">
    <text evidence="2">Belongs to the YajC family.</text>
</comment>
<evidence type="ECO:0000313" key="11">
    <source>
        <dbReference type="EMBL" id="MQY28970.1"/>
    </source>
</evidence>
<evidence type="ECO:0000256" key="9">
    <source>
        <dbReference type="ARBA" id="ARBA00023136"/>
    </source>
</evidence>
<keyword evidence="3" id="KW-0813">Transport</keyword>
<sequence length="181" mass="18283">MELLFPLLLVALLVPMFLGVRRQKREAEKVNTLQAGLKVGDRVTTTSGLLGTVVEADDTTVDLEIAEDVVTTWLRAAIRDVRTEDADAAVVTDADEPVDAEPLAATEAGLAGDTAVETTDGTAVEPAAGRAESANGTAAAESANGTAAATDGTTTTNGTGGSAEGAASGDAAEDPTRLTKD</sequence>
<accession>A0A7K0DT68</accession>
<keyword evidence="5" id="KW-0812">Transmembrane</keyword>
<evidence type="ECO:0000256" key="3">
    <source>
        <dbReference type="ARBA" id="ARBA00022448"/>
    </source>
</evidence>
<dbReference type="Pfam" id="PF02699">
    <property type="entry name" value="YajC"/>
    <property type="match status" value="1"/>
</dbReference>
<dbReference type="PANTHER" id="PTHR33909">
    <property type="entry name" value="SEC TRANSLOCON ACCESSORY COMPLEX SUBUNIT YAJC"/>
    <property type="match status" value="1"/>
</dbReference>
<comment type="subcellular location">
    <subcellularLocation>
        <location evidence="1">Cell membrane</location>
        <topology evidence="1">Single-pass membrane protein</topology>
    </subcellularLocation>
</comment>
<evidence type="ECO:0000256" key="8">
    <source>
        <dbReference type="ARBA" id="ARBA00023010"/>
    </source>
</evidence>
<keyword evidence="9" id="KW-0472">Membrane</keyword>
<dbReference type="GO" id="GO:0005886">
    <property type="term" value="C:plasma membrane"/>
    <property type="evidence" value="ECO:0007669"/>
    <property type="project" value="UniProtKB-SubCell"/>
</dbReference>
<dbReference type="PANTHER" id="PTHR33909:SF1">
    <property type="entry name" value="SEC TRANSLOCON ACCESSORY COMPLEX SUBUNIT YAJC"/>
    <property type="match status" value="1"/>
</dbReference>
<dbReference type="InterPro" id="IPR003849">
    <property type="entry name" value="Preprotein_translocase_YajC"/>
</dbReference>
<proteinExistence type="inferred from homology"/>
<protein>
    <recommendedName>
        <fullName evidence="13">Preprotein translocase subunit YajC</fullName>
    </recommendedName>
</protein>
<keyword evidence="12" id="KW-1185">Reference proteome</keyword>
<evidence type="ECO:0000256" key="5">
    <source>
        <dbReference type="ARBA" id="ARBA00022692"/>
    </source>
</evidence>
<reference evidence="11 12" key="1">
    <citation type="submission" date="2019-10" db="EMBL/GenBank/DDBJ databases">
        <title>Nocardia macrotermitis sp. nov. and Nocardia aurantia sp. nov., isolated from the gut of fungus growing-termite Macrotermes natalensis.</title>
        <authorList>
            <person name="Benndorf R."/>
            <person name="Schwitalla J."/>
            <person name="Martin K."/>
            <person name="De Beer W."/>
            <person name="Kaster A.-K."/>
            <person name="Vollmers J."/>
            <person name="Poulsen M."/>
            <person name="Beemelmanns C."/>
        </authorList>
    </citation>
    <scope>NUCLEOTIDE SEQUENCE [LARGE SCALE GENOMIC DNA]</scope>
    <source>
        <strain evidence="11 12">RB56</strain>
    </source>
</reference>
<evidence type="ECO:0000256" key="6">
    <source>
        <dbReference type="ARBA" id="ARBA00022927"/>
    </source>
</evidence>
<evidence type="ECO:0000256" key="4">
    <source>
        <dbReference type="ARBA" id="ARBA00022475"/>
    </source>
</evidence>
<evidence type="ECO:0000313" key="12">
    <source>
        <dbReference type="Proteomes" id="UP000431401"/>
    </source>
</evidence>
<feature type="region of interest" description="Disordered" evidence="10">
    <location>
        <begin position="126"/>
        <end position="181"/>
    </location>
</feature>
<dbReference type="NCBIfam" id="TIGR00739">
    <property type="entry name" value="yajC"/>
    <property type="match status" value="1"/>
</dbReference>
<evidence type="ECO:0000256" key="10">
    <source>
        <dbReference type="SAM" id="MobiDB-lite"/>
    </source>
</evidence>
<dbReference type="AlphaFoldDB" id="A0A7K0DT68"/>